<evidence type="ECO:0000256" key="1">
    <source>
        <dbReference type="ARBA" id="ARBA00004479"/>
    </source>
</evidence>
<gene>
    <name evidence="8" type="ORF">MGAL_10B001433</name>
</gene>
<comment type="subcellular location">
    <subcellularLocation>
        <location evidence="1">Membrane</location>
        <topology evidence="1">Single-pass type I membrane protein</topology>
    </subcellularLocation>
</comment>
<proteinExistence type="predicted"/>
<dbReference type="OrthoDB" id="9448246at2759"/>
<feature type="region of interest" description="Disordered" evidence="6">
    <location>
        <begin position="432"/>
        <end position="469"/>
    </location>
</feature>
<evidence type="ECO:0000313" key="9">
    <source>
        <dbReference type="Proteomes" id="UP000596742"/>
    </source>
</evidence>
<feature type="domain" description="Ig-like" evidence="7">
    <location>
        <begin position="269"/>
        <end position="358"/>
    </location>
</feature>
<dbReference type="PANTHER" id="PTHR11640:SF155">
    <property type="entry name" value="IG-LIKE DOMAIN-CONTAINING PROTEIN"/>
    <property type="match status" value="1"/>
</dbReference>
<evidence type="ECO:0000256" key="6">
    <source>
        <dbReference type="SAM" id="MobiDB-lite"/>
    </source>
</evidence>
<comment type="caution">
    <text evidence="8">The sequence shown here is derived from an EMBL/GenBank/DDBJ whole genome shotgun (WGS) entry which is preliminary data.</text>
</comment>
<protein>
    <recommendedName>
        <fullName evidence="7">Ig-like domain-containing protein</fullName>
    </recommendedName>
</protein>
<dbReference type="SUPFAM" id="SSF48726">
    <property type="entry name" value="Immunoglobulin"/>
    <property type="match status" value="2"/>
</dbReference>
<dbReference type="GO" id="GO:0005911">
    <property type="term" value="C:cell-cell junction"/>
    <property type="evidence" value="ECO:0007669"/>
    <property type="project" value="TreeGrafter"/>
</dbReference>
<keyword evidence="9" id="KW-1185">Reference proteome</keyword>
<dbReference type="GO" id="GO:0098609">
    <property type="term" value="P:cell-cell adhesion"/>
    <property type="evidence" value="ECO:0007669"/>
    <property type="project" value="TreeGrafter"/>
</dbReference>
<keyword evidence="4" id="KW-0325">Glycoprotein</keyword>
<dbReference type="InterPro" id="IPR003598">
    <property type="entry name" value="Ig_sub2"/>
</dbReference>
<dbReference type="SMART" id="SM00408">
    <property type="entry name" value="IGc2"/>
    <property type="match status" value="2"/>
</dbReference>
<dbReference type="AlphaFoldDB" id="A0A8B6EV42"/>
<keyword evidence="5" id="KW-0393">Immunoglobulin domain</keyword>
<dbReference type="SMART" id="SM00409">
    <property type="entry name" value="IG"/>
    <property type="match status" value="2"/>
</dbReference>
<feature type="compositionally biased region" description="Polar residues" evidence="6">
    <location>
        <begin position="452"/>
        <end position="469"/>
    </location>
</feature>
<feature type="domain" description="Ig-like" evidence="7">
    <location>
        <begin position="90"/>
        <end position="171"/>
    </location>
</feature>
<evidence type="ECO:0000259" key="7">
    <source>
        <dbReference type="PROSITE" id="PS50835"/>
    </source>
</evidence>
<dbReference type="InterPro" id="IPR003599">
    <property type="entry name" value="Ig_sub"/>
</dbReference>
<sequence length="469" mass="53174">MKFVNGTKEGQLFGQQNSVLNIICTVNSGKPQSTLELKLRNISIMSNSSDLIKHSFIARRHDHLKRVMCIADNSFHRLVMNIQLYIYLSPLVHVYAEPSAEADEGTNITLLCRYESNVDENVLRWKRNNSIFLNAQNRNLTLTNVSKDDTGNYYCVVENKIGIGTDMIKVTVFYKPRVIEDSSTIEVESKIGKPSFIFLAIVSKTKPFISWTFYPGGKKGNWNVQDLEDEIYNVSSTIVPYDTSHLGLYGARVRNDIGSLDLNIELIGFKVYVFPSKMVYNTSNVIELTCHVSHQNVSNFSNTWIHFYGGIEIRTLQGKVENSLSKLQIPFCDYRDTGTYTCRWSSSSETHSSSSEIYVRSHPVLTALRTSQRFGKTELEFQLFLIHREQEVGSRNSSRSSSHSYAEVDSVYYHTVEWRNYTTEAPMTANIDASGNADVSIGSRESDKTGDGTDQTQNEEATQSYMELV</sequence>
<accession>A0A8B6EV42</accession>
<dbReference type="EMBL" id="UYJE01005614">
    <property type="protein sequence ID" value="VDI38721.1"/>
    <property type="molecule type" value="Genomic_DNA"/>
</dbReference>
<dbReference type="InterPro" id="IPR051275">
    <property type="entry name" value="Cell_adhesion_signaling"/>
</dbReference>
<dbReference type="GO" id="GO:0005886">
    <property type="term" value="C:plasma membrane"/>
    <property type="evidence" value="ECO:0007669"/>
    <property type="project" value="TreeGrafter"/>
</dbReference>
<evidence type="ECO:0000256" key="5">
    <source>
        <dbReference type="ARBA" id="ARBA00023319"/>
    </source>
</evidence>
<dbReference type="InterPro" id="IPR013783">
    <property type="entry name" value="Ig-like_fold"/>
</dbReference>
<evidence type="ECO:0000256" key="3">
    <source>
        <dbReference type="ARBA" id="ARBA00023157"/>
    </source>
</evidence>
<dbReference type="PANTHER" id="PTHR11640">
    <property type="entry name" value="NEPHRIN"/>
    <property type="match status" value="1"/>
</dbReference>
<keyword evidence="3" id="KW-1015">Disulfide bond</keyword>
<dbReference type="GO" id="GO:0050839">
    <property type="term" value="F:cell adhesion molecule binding"/>
    <property type="evidence" value="ECO:0007669"/>
    <property type="project" value="TreeGrafter"/>
</dbReference>
<evidence type="ECO:0000313" key="8">
    <source>
        <dbReference type="EMBL" id="VDI38721.1"/>
    </source>
</evidence>
<name>A0A8B6EV42_MYTGA</name>
<evidence type="ECO:0000256" key="2">
    <source>
        <dbReference type="ARBA" id="ARBA00023136"/>
    </source>
</evidence>
<dbReference type="Gene3D" id="2.60.40.10">
    <property type="entry name" value="Immunoglobulins"/>
    <property type="match status" value="2"/>
</dbReference>
<dbReference type="Pfam" id="PF13927">
    <property type="entry name" value="Ig_3"/>
    <property type="match status" value="1"/>
</dbReference>
<reference evidence="8" key="1">
    <citation type="submission" date="2018-11" db="EMBL/GenBank/DDBJ databases">
        <authorList>
            <person name="Alioto T."/>
            <person name="Alioto T."/>
        </authorList>
    </citation>
    <scope>NUCLEOTIDE SEQUENCE</scope>
</reference>
<dbReference type="PROSITE" id="PS50835">
    <property type="entry name" value="IG_LIKE"/>
    <property type="match status" value="2"/>
</dbReference>
<organism evidence="8 9">
    <name type="scientific">Mytilus galloprovincialis</name>
    <name type="common">Mediterranean mussel</name>
    <dbReference type="NCBI Taxonomy" id="29158"/>
    <lineage>
        <taxon>Eukaryota</taxon>
        <taxon>Metazoa</taxon>
        <taxon>Spiralia</taxon>
        <taxon>Lophotrochozoa</taxon>
        <taxon>Mollusca</taxon>
        <taxon>Bivalvia</taxon>
        <taxon>Autobranchia</taxon>
        <taxon>Pteriomorphia</taxon>
        <taxon>Mytilida</taxon>
        <taxon>Mytiloidea</taxon>
        <taxon>Mytilidae</taxon>
        <taxon>Mytilinae</taxon>
        <taxon>Mytilus</taxon>
    </lineage>
</organism>
<keyword evidence="2" id="KW-0472">Membrane</keyword>
<dbReference type="InterPro" id="IPR007110">
    <property type="entry name" value="Ig-like_dom"/>
</dbReference>
<dbReference type="Proteomes" id="UP000596742">
    <property type="component" value="Unassembled WGS sequence"/>
</dbReference>
<dbReference type="InterPro" id="IPR036179">
    <property type="entry name" value="Ig-like_dom_sf"/>
</dbReference>
<evidence type="ECO:0000256" key="4">
    <source>
        <dbReference type="ARBA" id="ARBA00023180"/>
    </source>
</evidence>